<gene>
    <name evidence="3" type="ORF">SG35_012465</name>
</gene>
<dbReference type="SUPFAM" id="SSF55486">
    <property type="entry name" value="Metalloproteases ('zincins'), catalytic domain"/>
    <property type="match status" value="1"/>
</dbReference>
<reference evidence="3 4" key="1">
    <citation type="journal article" date="2015" name="Genome Announc.">
        <title>Draft Genome Sequences of Marine Isolates of Thalassomonas viridans and Thalassomonas actiniarum.</title>
        <authorList>
            <person name="Olonade I."/>
            <person name="van Zyl L.J."/>
            <person name="Trindade M."/>
        </authorList>
    </citation>
    <scope>NUCLEOTIDE SEQUENCE [LARGE SCALE GENOMIC DNA]</scope>
    <source>
        <strain evidence="3 4">A5K-106</strain>
    </source>
</reference>
<dbReference type="RefSeq" id="WP_053043335.1">
    <property type="nucleotide sequence ID" value="NZ_CP059735.1"/>
</dbReference>
<dbReference type="InterPro" id="IPR007280">
    <property type="entry name" value="Peptidase_C_arc/bac"/>
</dbReference>
<evidence type="ECO:0000256" key="1">
    <source>
        <dbReference type="SAM" id="SignalP"/>
    </source>
</evidence>
<accession>A0AAE9YUC3</accession>
<dbReference type="Gene3D" id="3.40.390.10">
    <property type="entry name" value="Collagenase (Catalytic Domain)"/>
    <property type="match status" value="1"/>
</dbReference>
<organism evidence="3 4">
    <name type="scientific">Thalassomonas actiniarum</name>
    <dbReference type="NCBI Taxonomy" id="485447"/>
    <lineage>
        <taxon>Bacteria</taxon>
        <taxon>Pseudomonadati</taxon>
        <taxon>Pseudomonadota</taxon>
        <taxon>Gammaproteobacteria</taxon>
        <taxon>Alteromonadales</taxon>
        <taxon>Colwelliaceae</taxon>
        <taxon>Thalassomonas</taxon>
    </lineage>
</organism>
<dbReference type="Proteomes" id="UP000032568">
    <property type="component" value="Chromosome"/>
</dbReference>
<dbReference type="AlphaFoldDB" id="A0AAE9YUC3"/>
<reference evidence="3 4" key="2">
    <citation type="journal article" date="2022" name="Mar. Drugs">
        <title>Bioassay-Guided Fractionation Leads to the Detection of Cholic Acid Generated by the Rare Thalassomonas sp.</title>
        <authorList>
            <person name="Pheiffer F."/>
            <person name="Schneider Y.K."/>
            <person name="Hansen E.H."/>
            <person name="Andersen J.H."/>
            <person name="Isaksson J."/>
            <person name="Busche T."/>
            <person name="R C."/>
            <person name="Kalinowski J."/>
            <person name="Zyl L.V."/>
            <person name="Trindade M."/>
        </authorList>
    </citation>
    <scope>NUCLEOTIDE SEQUENCE [LARGE SCALE GENOMIC DNA]</scope>
    <source>
        <strain evidence="3 4">A5K-106</strain>
    </source>
</reference>
<evidence type="ECO:0000313" key="3">
    <source>
        <dbReference type="EMBL" id="WDE01375.1"/>
    </source>
</evidence>
<proteinExistence type="predicted"/>
<dbReference type="Pfam" id="PF13688">
    <property type="entry name" value="Reprolysin_5"/>
    <property type="match status" value="1"/>
</dbReference>
<dbReference type="Gene3D" id="2.60.120.380">
    <property type="match status" value="1"/>
</dbReference>
<dbReference type="EMBL" id="CP059735">
    <property type="protein sequence ID" value="WDE01375.1"/>
    <property type="molecule type" value="Genomic_DNA"/>
</dbReference>
<protein>
    <submittedName>
        <fullName evidence="3">Pre-peptidase C-terminal domain-containing protein</fullName>
    </submittedName>
</protein>
<dbReference type="GO" id="GO:0008237">
    <property type="term" value="F:metallopeptidase activity"/>
    <property type="evidence" value="ECO:0007669"/>
    <property type="project" value="InterPro"/>
</dbReference>
<evidence type="ECO:0000259" key="2">
    <source>
        <dbReference type="Pfam" id="PF04151"/>
    </source>
</evidence>
<evidence type="ECO:0000313" key="4">
    <source>
        <dbReference type="Proteomes" id="UP000032568"/>
    </source>
</evidence>
<sequence>MNKFKLSVISAALLTMGMQAQAATDLFSQASNAEMNSVQTLKADVNKRSLFHINKGALKQSTKSLNIQLDDQLNIEFGRTKASMSKSGSMIWQGEVSSEFLSLNSNADALTKQQNSAILVERDGTVTGTVRYEGKLYRIRSVGQGNHSVEQVNEDVFKDHADDYVEPASAAFDASAQATTAANPVIDVLVVYTSKAASLSGNIAALIDLAETETNNGYSTSGVNASVNIVHTAQVSYTEHSNSETDLNRLAATNDGYMDEVHTMRDTYGADMVVLVHDTNGYCGQADAIYANASSAFAIVDYDCATGYYSFGHELGHLQGARHNPENDPTNSPFSYGHGYQDPNGNWRTVMAYNCSSGCTRQLFWSNPNKTYGGTATGTSSRSDNTRVLNETAATMAAFRTAGTPSEWTTVSHSDLSASSKNWVRFEQVIPSGTTQLVVDITGGSGDADLYLGNGSAPTTSSYTCRSWDYGNTETCTINNPSAGTWHIGIHAYSAFSGNNITWKYK</sequence>
<dbReference type="KEGG" id="tact:SG35_012465"/>
<feature type="chain" id="PRO_5042174787" evidence="1">
    <location>
        <begin position="23"/>
        <end position="506"/>
    </location>
</feature>
<dbReference type="InterPro" id="IPR024079">
    <property type="entry name" value="MetalloPept_cat_dom_sf"/>
</dbReference>
<name>A0AAE9YUC3_9GAMM</name>
<keyword evidence="4" id="KW-1185">Reference proteome</keyword>
<feature type="signal peptide" evidence="1">
    <location>
        <begin position="1"/>
        <end position="22"/>
    </location>
</feature>
<keyword evidence="1" id="KW-0732">Signal</keyword>
<feature type="domain" description="Peptidase C-terminal archaeal/bacterial" evidence="2">
    <location>
        <begin position="430"/>
        <end position="491"/>
    </location>
</feature>
<dbReference type="Pfam" id="PF04151">
    <property type="entry name" value="PPC"/>
    <property type="match status" value="1"/>
</dbReference>